<dbReference type="PANTHER" id="PTHR43284">
    <property type="entry name" value="ASPARAGINE SYNTHETASE (GLUTAMINE-HYDROLYZING)"/>
    <property type="match status" value="1"/>
</dbReference>
<keyword evidence="5 9" id="KW-0067">ATP-binding</keyword>
<feature type="active site" description="For GATase activity" evidence="8">
    <location>
        <position position="2"/>
    </location>
</feature>
<keyword evidence="8" id="KW-0028">Amino-acid biosynthesis</keyword>
<name>A0A255ZTA2_9FLAO</name>
<dbReference type="Gene3D" id="3.60.20.10">
    <property type="entry name" value="Glutamine Phosphoribosylpyrophosphate, subunit 1, domain 1"/>
    <property type="match status" value="1"/>
</dbReference>
<dbReference type="AlphaFoldDB" id="A0A255ZTA2"/>
<dbReference type="Pfam" id="PF00733">
    <property type="entry name" value="Asn_synthase"/>
    <property type="match status" value="1"/>
</dbReference>
<evidence type="ECO:0000256" key="2">
    <source>
        <dbReference type="ARBA" id="ARBA00005752"/>
    </source>
</evidence>
<dbReference type="GO" id="GO:0006529">
    <property type="term" value="P:asparagine biosynthetic process"/>
    <property type="evidence" value="ECO:0007669"/>
    <property type="project" value="UniProtKB-KW"/>
</dbReference>
<dbReference type="Gene3D" id="3.40.50.620">
    <property type="entry name" value="HUPs"/>
    <property type="match status" value="1"/>
</dbReference>
<gene>
    <name evidence="12" type="primary">asnB</name>
    <name evidence="12" type="ORF">CHX27_08245</name>
</gene>
<dbReference type="PIRSF" id="PIRSF001589">
    <property type="entry name" value="Asn_synthetase_glu-h"/>
    <property type="match status" value="1"/>
</dbReference>
<reference evidence="12 13" key="1">
    <citation type="submission" date="2017-07" db="EMBL/GenBank/DDBJ databases">
        <title>Flavobacterium cyanobacteriorum sp. nov., isolated from cyanobacterial aggregates in a eutrophic lake.</title>
        <authorList>
            <person name="Cai H."/>
        </authorList>
    </citation>
    <scope>NUCLEOTIDE SEQUENCE [LARGE SCALE GENOMIC DNA]</scope>
    <source>
        <strain evidence="12 13">TH167</strain>
    </source>
</reference>
<dbReference type="SUPFAM" id="SSF56235">
    <property type="entry name" value="N-terminal nucleophile aminohydrolases (Ntn hydrolases)"/>
    <property type="match status" value="1"/>
</dbReference>
<evidence type="ECO:0000256" key="5">
    <source>
        <dbReference type="ARBA" id="ARBA00022840"/>
    </source>
</evidence>
<feature type="site" description="Important for beta-aspartyl-AMP intermediate formation" evidence="10">
    <location>
        <position position="369"/>
    </location>
</feature>
<evidence type="ECO:0000313" key="13">
    <source>
        <dbReference type="Proteomes" id="UP000216035"/>
    </source>
</evidence>
<dbReference type="Pfam" id="PF13537">
    <property type="entry name" value="GATase_7"/>
    <property type="match status" value="1"/>
</dbReference>
<dbReference type="EMBL" id="NOXX01000195">
    <property type="protein sequence ID" value="OYQ43950.1"/>
    <property type="molecule type" value="Genomic_DNA"/>
</dbReference>
<feature type="binding site" evidence="9">
    <location>
        <position position="102"/>
    </location>
    <ligand>
        <name>L-glutamine</name>
        <dbReference type="ChEBI" id="CHEBI:58359"/>
    </ligand>
</feature>
<feature type="binding site" evidence="9">
    <location>
        <position position="295"/>
    </location>
    <ligand>
        <name>ATP</name>
        <dbReference type="ChEBI" id="CHEBI:30616"/>
    </ligand>
</feature>
<dbReference type="InterPro" id="IPR006426">
    <property type="entry name" value="Asn_synth_AEB"/>
</dbReference>
<dbReference type="GO" id="GO:0005829">
    <property type="term" value="C:cytosol"/>
    <property type="evidence" value="ECO:0007669"/>
    <property type="project" value="TreeGrafter"/>
</dbReference>
<evidence type="ECO:0000256" key="3">
    <source>
        <dbReference type="ARBA" id="ARBA00012737"/>
    </source>
</evidence>
<dbReference type="CDD" id="cd01991">
    <property type="entry name" value="Asn_synthase_B_C"/>
    <property type="match status" value="1"/>
</dbReference>
<dbReference type="GO" id="GO:0005524">
    <property type="term" value="F:ATP binding"/>
    <property type="evidence" value="ECO:0007669"/>
    <property type="project" value="UniProtKB-KW"/>
</dbReference>
<dbReference type="SUPFAM" id="SSF52402">
    <property type="entry name" value="Adenine nucleotide alpha hydrolases-like"/>
    <property type="match status" value="1"/>
</dbReference>
<dbReference type="Proteomes" id="UP000216035">
    <property type="component" value="Unassembled WGS sequence"/>
</dbReference>
<protein>
    <recommendedName>
        <fullName evidence="3">asparagine synthase (glutamine-hydrolyzing)</fullName>
        <ecNumber evidence="3">6.3.5.4</ecNumber>
    </recommendedName>
</protein>
<organism evidence="12 13">
    <name type="scientific">Flavobacterium aurantiibacter</name>
    <dbReference type="NCBI Taxonomy" id="2023067"/>
    <lineage>
        <taxon>Bacteria</taxon>
        <taxon>Pseudomonadati</taxon>
        <taxon>Bacteroidota</taxon>
        <taxon>Flavobacteriia</taxon>
        <taxon>Flavobacteriales</taxon>
        <taxon>Flavobacteriaceae</taxon>
        <taxon>Flavobacterium</taxon>
    </lineage>
</organism>
<evidence type="ECO:0000256" key="10">
    <source>
        <dbReference type="PIRSR" id="PIRSR001589-3"/>
    </source>
</evidence>
<keyword evidence="8" id="KW-0061">Asparagine biosynthesis</keyword>
<dbReference type="InterPro" id="IPR001962">
    <property type="entry name" value="Asn_synthase"/>
</dbReference>
<dbReference type="InterPro" id="IPR051786">
    <property type="entry name" value="ASN_synthetase/amidase"/>
</dbReference>
<dbReference type="GO" id="GO:0004066">
    <property type="term" value="F:asparagine synthase (glutamine-hydrolyzing) activity"/>
    <property type="evidence" value="ECO:0007669"/>
    <property type="project" value="UniProtKB-EC"/>
</dbReference>
<dbReference type="NCBIfam" id="TIGR01536">
    <property type="entry name" value="asn_synth_AEB"/>
    <property type="match status" value="1"/>
</dbReference>
<accession>A0A255ZTA2</accession>
<dbReference type="InterPro" id="IPR033738">
    <property type="entry name" value="AsnB_N"/>
</dbReference>
<evidence type="ECO:0000313" key="12">
    <source>
        <dbReference type="EMBL" id="OYQ43950.1"/>
    </source>
</evidence>
<proteinExistence type="inferred from homology"/>
<dbReference type="CDD" id="cd00712">
    <property type="entry name" value="AsnB"/>
    <property type="match status" value="1"/>
</dbReference>
<evidence type="ECO:0000256" key="6">
    <source>
        <dbReference type="ARBA" id="ARBA00022962"/>
    </source>
</evidence>
<evidence type="ECO:0000256" key="7">
    <source>
        <dbReference type="ARBA" id="ARBA00048741"/>
    </source>
</evidence>
<dbReference type="RefSeq" id="WP_094486292.1">
    <property type="nucleotide sequence ID" value="NZ_NOXX01000195.1"/>
</dbReference>
<comment type="pathway">
    <text evidence="1">Amino-acid biosynthesis; L-asparagine biosynthesis; L-asparagine from L-aspartate (L-Gln route): step 1/1.</text>
</comment>
<dbReference type="PROSITE" id="PS51278">
    <property type="entry name" value="GATASE_TYPE_2"/>
    <property type="match status" value="1"/>
</dbReference>
<comment type="caution">
    <text evidence="12">The sequence shown here is derived from an EMBL/GenBank/DDBJ whole genome shotgun (WGS) entry which is preliminary data.</text>
</comment>
<dbReference type="PANTHER" id="PTHR43284:SF1">
    <property type="entry name" value="ASPARAGINE SYNTHETASE"/>
    <property type="match status" value="1"/>
</dbReference>
<sequence length="631" mass="72327">MCGITGFIGNNRHFTVEVLDQMVGQLNHRGPDDKGVELYKIKDHLVIGFAQARLSIIDLTSNGHQPMAFEQLNCVFNGEIYNHEEIKAELENLGHVFKTKSDTEVILHSFLEWGTKCVHRFIGMFAIVIHDYSTGNVYFMRDRAGVKPLFIYQKDNVLLFASEIKAFHKFPDFDKTLSESAVTAFFDFGYVPTPYCIFKYVRKIEAGSLEILNTETLTFTVEQYWKINTFYDKPKLDLSYQEAKNHTHELLVSACNYRMVADVPVGVFLSGGYDSTSVAAILQSNRDQKLKTFTIGFQEGNNEAPFAKEIAKHIGTDHHELYCTTREAQEIIPELPFFYDEPFADSSAIPTMLVSAFAKKQVTVALSADGGDEIFAGYTIYRKHDKTMKSVALIPNFIKPLLRTSFSMASTLVPASKSKLKHQLKGFGSAVHQNNLQFANQLYKNQLSLPVHIRNSFLKKQASSLKTAFDDQFNDEMAVAEMQMMIDFNTYLQNDILVKVDRATMSVSLEGREPLLDHRLIEFAAQLPLHYKFDNERSKKILKDIAHQYVPETLMDRPKTGFSIPIARWLRKDLTFLLDEFLSDKALAQSGLFNVPFVSECIKDYRKNKFHHTTFIWKLLMFQMWYAKWMS</sequence>
<feature type="domain" description="Glutamine amidotransferase type-2" evidence="11">
    <location>
        <begin position="2"/>
        <end position="215"/>
    </location>
</feature>
<evidence type="ECO:0000256" key="4">
    <source>
        <dbReference type="ARBA" id="ARBA00022741"/>
    </source>
</evidence>
<comment type="similarity">
    <text evidence="2">Belongs to the asparagine synthetase family.</text>
</comment>
<dbReference type="InterPro" id="IPR014729">
    <property type="entry name" value="Rossmann-like_a/b/a_fold"/>
</dbReference>
<comment type="catalytic activity">
    <reaction evidence="7">
        <text>L-aspartate + L-glutamine + ATP + H2O = L-asparagine + L-glutamate + AMP + diphosphate + H(+)</text>
        <dbReference type="Rhea" id="RHEA:12228"/>
        <dbReference type="ChEBI" id="CHEBI:15377"/>
        <dbReference type="ChEBI" id="CHEBI:15378"/>
        <dbReference type="ChEBI" id="CHEBI:29985"/>
        <dbReference type="ChEBI" id="CHEBI:29991"/>
        <dbReference type="ChEBI" id="CHEBI:30616"/>
        <dbReference type="ChEBI" id="CHEBI:33019"/>
        <dbReference type="ChEBI" id="CHEBI:58048"/>
        <dbReference type="ChEBI" id="CHEBI:58359"/>
        <dbReference type="ChEBI" id="CHEBI:456215"/>
        <dbReference type="EC" id="6.3.5.4"/>
    </reaction>
</comment>
<evidence type="ECO:0000256" key="9">
    <source>
        <dbReference type="PIRSR" id="PIRSR001589-2"/>
    </source>
</evidence>
<evidence type="ECO:0000259" key="11">
    <source>
        <dbReference type="PROSITE" id="PS51278"/>
    </source>
</evidence>
<dbReference type="InterPro" id="IPR017932">
    <property type="entry name" value="GATase_2_dom"/>
</dbReference>
<keyword evidence="6 8" id="KW-0315">Glutamine amidotransferase</keyword>
<dbReference type="EC" id="6.3.5.4" evidence="3"/>
<keyword evidence="13" id="KW-1185">Reference proteome</keyword>
<keyword evidence="4 9" id="KW-0547">Nucleotide-binding</keyword>
<evidence type="ECO:0000256" key="8">
    <source>
        <dbReference type="PIRSR" id="PIRSR001589-1"/>
    </source>
</evidence>
<dbReference type="InterPro" id="IPR029055">
    <property type="entry name" value="Ntn_hydrolases_N"/>
</dbReference>
<evidence type="ECO:0000256" key="1">
    <source>
        <dbReference type="ARBA" id="ARBA00005187"/>
    </source>
</evidence>
<dbReference type="OrthoDB" id="9763290at2"/>